<dbReference type="Pfam" id="PF23914">
    <property type="entry name" value="TPR_CcmH_CycH"/>
    <property type="match status" value="2"/>
</dbReference>
<dbReference type="PANTHER" id="PTHR47870">
    <property type="entry name" value="CYTOCHROME C-TYPE BIOGENESIS PROTEIN CCMH"/>
    <property type="match status" value="1"/>
</dbReference>
<dbReference type="GO" id="GO:0030313">
    <property type="term" value="C:cell envelope"/>
    <property type="evidence" value="ECO:0007669"/>
    <property type="project" value="UniProtKB-SubCell"/>
</dbReference>
<dbReference type="GO" id="GO:0005886">
    <property type="term" value="C:plasma membrane"/>
    <property type="evidence" value="ECO:0007669"/>
    <property type="project" value="TreeGrafter"/>
</dbReference>
<evidence type="ECO:0000256" key="2">
    <source>
        <dbReference type="ARBA" id="ARBA00022737"/>
    </source>
</evidence>
<dbReference type="NCBIfam" id="TIGR03142">
    <property type="entry name" value="cytochro_ccmI"/>
    <property type="match status" value="1"/>
</dbReference>
<dbReference type="GO" id="GO:0017004">
    <property type="term" value="P:cytochrome complex assembly"/>
    <property type="evidence" value="ECO:0007669"/>
    <property type="project" value="UniProtKB-KW"/>
</dbReference>
<accession>A0A1J5TAB0</accession>
<dbReference type="EMBL" id="MLJW01000028">
    <property type="protein sequence ID" value="OIR09078.1"/>
    <property type="molecule type" value="Genomic_DNA"/>
</dbReference>
<dbReference type="PROSITE" id="PS50005">
    <property type="entry name" value="TPR"/>
    <property type="match status" value="2"/>
</dbReference>
<feature type="compositionally biased region" description="Pro residues" evidence="4">
    <location>
        <begin position="284"/>
        <end position="300"/>
    </location>
</feature>
<dbReference type="InterPro" id="IPR051263">
    <property type="entry name" value="C-type_cytochrome_biogenesis"/>
</dbReference>
<keyword evidence="2" id="KW-0677">Repeat</keyword>
<evidence type="ECO:0000256" key="1">
    <source>
        <dbReference type="ARBA" id="ARBA00004196"/>
    </source>
</evidence>
<evidence type="ECO:0000256" key="3">
    <source>
        <dbReference type="ARBA" id="ARBA00022748"/>
    </source>
</evidence>
<dbReference type="Gene3D" id="1.25.40.10">
    <property type="entry name" value="Tetratricopeptide repeat domain"/>
    <property type="match status" value="2"/>
</dbReference>
<name>A0A1J5TAB0_9ZZZZ</name>
<dbReference type="InterPro" id="IPR019734">
    <property type="entry name" value="TPR_rpt"/>
</dbReference>
<keyword evidence="3" id="KW-0201">Cytochrome c-type biogenesis</keyword>
<evidence type="ECO:0000259" key="6">
    <source>
        <dbReference type="Pfam" id="PF23914"/>
    </source>
</evidence>
<evidence type="ECO:0000313" key="7">
    <source>
        <dbReference type="EMBL" id="OIR09078.1"/>
    </source>
</evidence>
<keyword evidence="7" id="KW-0378">Hydrolase</keyword>
<evidence type="ECO:0000256" key="5">
    <source>
        <dbReference type="SAM" id="Phobius"/>
    </source>
</evidence>
<gene>
    <name evidence="7" type="primary">bepA_13</name>
    <name evidence="7" type="ORF">GALL_86850</name>
</gene>
<feature type="region of interest" description="Disordered" evidence="4">
    <location>
        <begin position="275"/>
        <end position="304"/>
    </location>
</feature>
<comment type="caution">
    <text evidence="7">The sequence shown here is derived from an EMBL/GenBank/DDBJ whole genome shotgun (WGS) entry which is preliminary data.</text>
</comment>
<organism evidence="7">
    <name type="scientific">mine drainage metagenome</name>
    <dbReference type="NCBI Taxonomy" id="410659"/>
    <lineage>
        <taxon>unclassified sequences</taxon>
        <taxon>metagenomes</taxon>
        <taxon>ecological metagenomes</taxon>
    </lineage>
</organism>
<dbReference type="InterPro" id="IPR017560">
    <property type="entry name" value="Cyt_c_biogenesis_CcmI"/>
</dbReference>
<dbReference type="InterPro" id="IPR011990">
    <property type="entry name" value="TPR-like_helical_dom_sf"/>
</dbReference>
<dbReference type="GO" id="GO:0006508">
    <property type="term" value="P:proteolysis"/>
    <property type="evidence" value="ECO:0007669"/>
    <property type="project" value="UniProtKB-KW"/>
</dbReference>
<evidence type="ECO:0000256" key="4">
    <source>
        <dbReference type="SAM" id="MobiDB-lite"/>
    </source>
</evidence>
<dbReference type="InterPro" id="IPR056413">
    <property type="entry name" value="TPR_CcmH_CycH"/>
</dbReference>
<proteinExistence type="predicted"/>
<keyword evidence="5" id="KW-0812">Transmembrane</keyword>
<feature type="domain" description="Cytochrome c-type biogenesis protein H TPR" evidence="6">
    <location>
        <begin position="146"/>
        <end position="261"/>
    </location>
</feature>
<dbReference type="SUPFAM" id="SSF48452">
    <property type="entry name" value="TPR-like"/>
    <property type="match status" value="1"/>
</dbReference>
<dbReference type="PANTHER" id="PTHR47870:SF1">
    <property type="entry name" value="CYTOCHROME C-TYPE BIOGENESIS PROTEIN CCMH"/>
    <property type="match status" value="1"/>
</dbReference>
<reference evidence="7" key="1">
    <citation type="submission" date="2016-10" db="EMBL/GenBank/DDBJ databases">
        <title>Sequence of Gallionella enrichment culture.</title>
        <authorList>
            <person name="Poehlein A."/>
            <person name="Muehling M."/>
            <person name="Daniel R."/>
        </authorList>
    </citation>
    <scope>NUCLEOTIDE SEQUENCE</scope>
</reference>
<comment type="subcellular location">
    <subcellularLocation>
        <location evidence="1">Cell envelope</location>
    </subcellularLocation>
</comment>
<dbReference type="AlphaFoldDB" id="A0A1J5TAB0"/>
<feature type="domain" description="Cytochrome c-type biogenesis protein H TPR" evidence="6">
    <location>
        <begin position="320"/>
        <end position="439"/>
    </location>
</feature>
<keyword evidence="5" id="KW-0472">Membrane</keyword>
<sequence length="452" mass="48756">MIWLVFAVILVAVLALLLVPLLRPQTAATARLGYDVAVYKDQLAEVARDCERGLLSEEQAAGVRAEIQRRLLAAAETDAQEIPADARRLETGRRLRLVAGMLVLTVVPLGTLLIYGLLGSPDLPGQPYAARLNSPQFQLTAMADRLARHLHSQPDARGYVALGTSYGKLGRWEEAATAFRKAISMGAGDVDIQIALGQALAMANQGTVDADSHAAFVQALRLDPHNPQARFYLGLEQAQLGKVREAIAIWRDLQRDSPPDAPWLGVLKSQIDGAAKEAKLDPSTVPPQAPALDGPPPARPSAPAMLGPQAAMIRQMVDKLAARMAQTPDDFDGWMRLSRSYRVLNELDKAKTAAAKAIALRPKDTAPLLMLAEAQQAAGGENALPDDFVRTMTQVLELDPGNQQALYYVGAAKVKAGDKAGAKVLWEKLLRQLPADAPQRADLSWRIEALGK</sequence>
<protein>
    <submittedName>
        <fullName evidence="7">Beta-barrel assembly-enhancing protease</fullName>
    </submittedName>
</protein>
<dbReference type="GO" id="GO:0008233">
    <property type="term" value="F:peptidase activity"/>
    <property type="evidence" value="ECO:0007669"/>
    <property type="project" value="UniProtKB-KW"/>
</dbReference>
<keyword evidence="7" id="KW-0645">Protease</keyword>
<feature type="transmembrane region" description="Helical" evidence="5">
    <location>
        <begin position="97"/>
        <end position="118"/>
    </location>
</feature>
<keyword evidence="5" id="KW-1133">Transmembrane helix</keyword>
<dbReference type="SMART" id="SM00028">
    <property type="entry name" value="TPR"/>
    <property type="match status" value="4"/>
</dbReference>